<gene>
    <name evidence="1" type="ORF">JXQ802_LOCUS64</name>
</gene>
<evidence type="ECO:0000313" key="1">
    <source>
        <dbReference type="EMBL" id="CAF0724984.1"/>
    </source>
</evidence>
<comment type="caution">
    <text evidence="1">The sequence shown here is derived from an EMBL/GenBank/DDBJ whole genome shotgun (WGS) entry which is preliminary data.</text>
</comment>
<dbReference type="Proteomes" id="UP000663870">
    <property type="component" value="Unassembled WGS sequence"/>
</dbReference>
<reference evidence="1" key="1">
    <citation type="submission" date="2021-02" db="EMBL/GenBank/DDBJ databases">
        <authorList>
            <person name="Nowell W R."/>
        </authorList>
    </citation>
    <scope>NUCLEOTIDE SEQUENCE</scope>
</reference>
<proteinExistence type="predicted"/>
<dbReference type="EMBL" id="CAJNOL010000001">
    <property type="protein sequence ID" value="CAF0724984.1"/>
    <property type="molecule type" value="Genomic_DNA"/>
</dbReference>
<protein>
    <submittedName>
        <fullName evidence="1">Uncharacterized protein</fullName>
    </submittedName>
</protein>
<organism evidence="1 2">
    <name type="scientific">Rotaria sordida</name>
    <dbReference type="NCBI Taxonomy" id="392033"/>
    <lineage>
        <taxon>Eukaryota</taxon>
        <taxon>Metazoa</taxon>
        <taxon>Spiralia</taxon>
        <taxon>Gnathifera</taxon>
        <taxon>Rotifera</taxon>
        <taxon>Eurotatoria</taxon>
        <taxon>Bdelloidea</taxon>
        <taxon>Philodinida</taxon>
        <taxon>Philodinidae</taxon>
        <taxon>Rotaria</taxon>
    </lineage>
</organism>
<keyword evidence="2" id="KW-1185">Reference proteome</keyword>
<accession>A0A813MQQ4</accession>
<sequence length="104" mass="11850">MTNGISLDPYFDDEDKFIDNLLPPCDPTTDLFSYLFSSLSQSCILCSRVEAETILKTTVDVQSGNFIVPKTFSSFLEYYLTNPIKFQDDSDTKYSIILQLYSNC</sequence>
<evidence type="ECO:0000313" key="2">
    <source>
        <dbReference type="Proteomes" id="UP000663870"/>
    </source>
</evidence>
<name>A0A813MQQ4_9BILA</name>
<dbReference type="AlphaFoldDB" id="A0A813MQQ4"/>